<dbReference type="Pfam" id="PF00501">
    <property type="entry name" value="AMP-binding"/>
    <property type="match status" value="1"/>
</dbReference>
<dbReference type="Gene3D" id="3.30.300.30">
    <property type="match status" value="1"/>
</dbReference>
<dbReference type="InterPro" id="IPR000873">
    <property type="entry name" value="AMP-dep_synth/lig_dom"/>
</dbReference>
<accession>A0A0A1WGX1</accession>
<dbReference type="InterPro" id="IPR020845">
    <property type="entry name" value="AMP-binding_CS"/>
</dbReference>
<dbReference type="InterPro" id="IPR042099">
    <property type="entry name" value="ANL_N_sf"/>
</dbReference>
<dbReference type="PANTHER" id="PTHR24096:SF353">
    <property type="entry name" value="GH16244P-RELATED"/>
    <property type="match status" value="1"/>
</dbReference>
<reference evidence="6" key="1">
    <citation type="submission" date="2014-11" db="EMBL/GenBank/DDBJ databases">
        <authorList>
            <person name="Geib S."/>
        </authorList>
    </citation>
    <scope>NUCLEOTIDE SEQUENCE</scope>
</reference>
<dbReference type="PANTHER" id="PTHR24096">
    <property type="entry name" value="LONG-CHAIN-FATTY-ACID--COA LIGASE"/>
    <property type="match status" value="1"/>
</dbReference>
<dbReference type="FunFam" id="3.30.300.30:FF:000007">
    <property type="entry name" value="4-coumarate--CoA ligase 2"/>
    <property type="match status" value="1"/>
</dbReference>
<feature type="domain" description="AMP-binding enzyme C-terminal" evidence="5">
    <location>
        <begin position="449"/>
        <end position="526"/>
    </location>
</feature>
<sequence>AVAASAKLIMEFLECSYDKKERVWSGANPPSFYDFNCSAGNIIYRNLKNFPSKVCQVSDIDGREVTNRELLTWSTRLALYFKKIGLRHDDVIGIVAKNSTYTSSVAIGCFMNCTPFHAVNSVLDQDTIRQVFNITAPKIIFCDGEVYEKLREATSSLKPLFYTLTNHIDGVAKVEDLLDPIPNEELYKPEPLVSGGEQTVAILCSSGTTGVPKCVCIPNYLLKINYTFVNSEDIIFTNSGLDWITGLFFTFLSGSTSCKRVITNKPYTPEYITALVKKYKISCLLAAPRHVSALIACPAATTDNFISVRVFFVGGGCITLPTLQQLRGLLQNGTVVVAYGMTEGGFISMNSDERYPTAVGRVFSGIKARIVDEEGNNLPPNEIGEVYINTGHAWSGYYGNANETKRVQDSDGWFHTGDMGYFDENNMLYIVDRKKDIIKYQGMQYWPSEIEQVISELPEVEEVCVVGVYDERHGDAAGAVVVLRQSAKLTKEQVKDHVRRRLPLDHKQLHAGVIFVDRLPQNNNGKSLKKDAQAFFENN</sequence>
<keyword evidence="6" id="KW-0436">Ligase</keyword>
<reference evidence="6" key="2">
    <citation type="journal article" date="2015" name="Gigascience">
        <title>Reconstructing a comprehensive transcriptome assembly of a white-pupal translocated strain of the pest fruit fly Bactrocera cucurbitae.</title>
        <authorList>
            <person name="Sim S.B."/>
            <person name="Calla B."/>
            <person name="Hall B."/>
            <person name="DeRego T."/>
            <person name="Geib S.M."/>
        </authorList>
    </citation>
    <scope>NUCLEOTIDE SEQUENCE</scope>
</reference>
<feature type="domain" description="AMP-dependent synthetase/ligase" evidence="4">
    <location>
        <begin position="45"/>
        <end position="398"/>
    </location>
</feature>
<dbReference type="GO" id="GO:0004467">
    <property type="term" value="F:long-chain fatty acid-CoA ligase activity"/>
    <property type="evidence" value="ECO:0007669"/>
    <property type="project" value="TreeGrafter"/>
</dbReference>
<evidence type="ECO:0000313" key="6">
    <source>
        <dbReference type="EMBL" id="JAC97657.1"/>
    </source>
</evidence>
<evidence type="ECO:0000259" key="5">
    <source>
        <dbReference type="Pfam" id="PF13193"/>
    </source>
</evidence>
<gene>
    <name evidence="6" type="primary">4CL1_0</name>
    <name evidence="6" type="ORF">g.53368</name>
</gene>
<dbReference type="InterPro" id="IPR045851">
    <property type="entry name" value="AMP-bd_C_sf"/>
</dbReference>
<dbReference type="FunFam" id="3.40.50.12780:FF:000025">
    <property type="entry name" value="luciferin 4-monooxygenase"/>
    <property type="match status" value="1"/>
</dbReference>
<dbReference type="Gene3D" id="3.40.50.12780">
    <property type="entry name" value="N-terminal domain of ligase-like"/>
    <property type="match status" value="1"/>
</dbReference>
<evidence type="ECO:0000256" key="2">
    <source>
        <dbReference type="ARBA" id="ARBA00006432"/>
    </source>
</evidence>
<name>A0A0A1WGX1_ZEUCU</name>
<organism evidence="6">
    <name type="scientific">Zeugodacus cucurbitae</name>
    <name type="common">Melon fruit fly</name>
    <name type="synonym">Bactrocera cucurbitae</name>
    <dbReference type="NCBI Taxonomy" id="28588"/>
    <lineage>
        <taxon>Eukaryota</taxon>
        <taxon>Metazoa</taxon>
        <taxon>Ecdysozoa</taxon>
        <taxon>Arthropoda</taxon>
        <taxon>Hexapoda</taxon>
        <taxon>Insecta</taxon>
        <taxon>Pterygota</taxon>
        <taxon>Neoptera</taxon>
        <taxon>Endopterygota</taxon>
        <taxon>Diptera</taxon>
        <taxon>Brachycera</taxon>
        <taxon>Muscomorpha</taxon>
        <taxon>Tephritoidea</taxon>
        <taxon>Tephritidae</taxon>
        <taxon>Zeugodacus</taxon>
        <taxon>Zeugodacus</taxon>
    </lineage>
</organism>
<keyword evidence="3" id="KW-0576">Peroxisome</keyword>
<dbReference type="PROSITE" id="PS00455">
    <property type="entry name" value="AMP_BINDING"/>
    <property type="match status" value="1"/>
</dbReference>
<dbReference type="InterPro" id="IPR025110">
    <property type="entry name" value="AMP-bd_C"/>
</dbReference>
<dbReference type="GO" id="GO:0005777">
    <property type="term" value="C:peroxisome"/>
    <property type="evidence" value="ECO:0007669"/>
    <property type="project" value="UniProtKB-SubCell"/>
</dbReference>
<feature type="non-terminal residue" evidence="6">
    <location>
        <position position="1"/>
    </location>
</feature>
<dbReference type="EMBL" id="GBXI01016634">
    <property type="protein sequence ID" value="JAC97657.1"/>
    <property type="molecule type" value="Transcribed_RNA"/>
</dbReference>
<proteinExistence type="inferred from homology"/>
<evidence type="ECO:0000256" key="3">
    <source>
        <dbReference type="ARBA" id="ARBA00023140"/>
    </source>
</evidence>
<evidence type="ECO:0000259" key="4">
    <source>
        <dbReference type="Pfam" id="PF00501"/>
    </source>
</evidence>
<dbReference type="GO" id="GO:0046949">
    <property type="term" value="P:fatty-acyl-CoA biosynthetic process"/>
    <property type="evidence" value="ECO:0007669"/>
    <property type="project" value="TreeGrafter"/>
</dbReference>
<comment type="similarity">
    <text evidence="2">Belongs to the ATP-dependent AMP-binding enzyme family.</text>
</comment>
<dbReference type="CDD" id="cd05911">
    <property type="entry name" value="Firefly_Luc_like"/>
    <property type="match status" value="1"/>
</dbReference>
<dbReference type="AlphaFoldDB" id="A0A0A1WGX1"/>
<dbReference type="Pfam" id="PF13193">
    <property type="entry name" value="AMP-binding_C"/>
    <property type="match status" value="1"/>
</dbReference>
<protein>
    <submittedName>
        <fullName evidence="6">4-coumarate--CoA ligase 1</fullName>
    </submittedName>
</protein>
<comment type="subcellular location">
    <subcellularLocation>
        <location evidence="1">Peroxisome</location>
    </subcellularLocation>
</comment>
<dbReference type="SUPFAM" id="SSF56801">
    <property type="entry name" value="Acetyl-CoA synthetase-like"/>
    <property type="match status" value="1"/>
</dbReference>
<evidence type="ECO:0000256" key="1">
    <source>
        <dbReference type="ARBA" id="ARBA00004275"/>
    </source>
</evidence>